<feature type="signal peptide" evidence="1">
    <location>
        <begin position="1"/>
        <end position="21"/>
    </location>
</feature>
<organism evidence="2 3">
    <name type="scientific">Sesamum alatum</name>
    <dbReference type="NCBI Taxonomy" id="300844"/>
    <lineage>
        <taxon>Eukaryota</taxon>
        <taxon>Viridiplantae</taxon>
        <taxon>Streptophyta</taxon>
        <taxon>Embryophyta</taxon>
        <taxon>Tracheophyta</taxon>
        <taxon>Spermatophyta</taxon>
        <taxon>Magnoliopsida</taxon>
        <taxon>eudicotyledons</taxon>
        <taxon>Gunneridae</taxon>
        <taxon>Pentapetalae</taxon>
        <taxon>asterids</taxon>
        <taxon>lamiids</taxon>
        <taxon>Lamiales</taxon>
        <taxon>Pedaliaceae</taxon>
        <taxon>Sesamum</taxon>
    </lineage>
</organism>
<protein>
    <recommendedName>
        <fullName evidence="4">Anther-specific protein BCP1</fullName>
    </recommendedName>
</protein>
<reference evidence="2" key="1">
    <citation type="submission" date="2020-06" db="EMBL/GenBank/DDBJ databases">
        <authorList>
            <person name="Li T."/>
            <person name="Hu X."/>
            <person name="Zhang T."/>
            <person name="Song X."/>
            <person name="Zhang H."/>
            <person name="Dai N."/>
            <person name="Sheng W."/>
            <person name="Hou X."/>
            <person name="Wei L."/>
        </authorList>
    </citation>
    <scope>NUCLEOTIDE SEQUENCE</scope>
    <source>
        <strain evidence="2">3651</strain>
        <tissue evidence="2">Leaf</tissue>
    </source>
</reference>
<proteinExistence type="predicted"/>
<reference evidence="2" key="2">
    <citation type="journal article" date="2024" name="Plant">
        <title>Genomic evolution and insights into agronomic trait innovations of Sesamum species.</title>
        <authorList>
            <person name="Miao H."/>
            <person name="Wang L."/>
            <person name="Qu L."/>
            <person name="Liu H."/>
            <person name="Sun Y."/>
            <person name="Le M."/>
            <person name="Wang Q."/>
            <person name="Wei S."/>
            <person name="Zheng Y."/>
            <person name="Lin W."/>
            <person name="Duan Y."/>
            <person name="Cao H."/>
            <person name="Xiong S."/>
            <person name="Wang X."/>
            <person name="Wei L."/>
            <person name="Li C."/>
            <person name="Ma Q."/>
            <person name="Ju M."/>
            <person name="Zhao R."/>
            <person name="Li G."/>
            <person name="Mu C."/>
            <person name="Tian Q."/>
            <person name="Mei H."/>
            <person name="Zhang T."/>
            <person name="Gao T."/>
            <person name="Zhang H."/>
        </authorList>
    </citation>
    <scope>NUCLEOTIDE SEQUENCE</scope>
    <source>
        <strain evidence="2">3651</strain>
    </source>
</reference>
<accession>A0AAE1XWK7</accession>
<dbReference type="Proteomes" id="UP001293254">
    <property type="component" value="Unassembled WGS sequence"/>
</dbReference>
<name>A0AAE1XWK7_9LAMI</name>
<evidence type="ECO:0000313" key="3">
    <source>
        <dbReference type="Proteomes" id="UP001293254"/>
    </source>
</evidence>
<evidence type="ECO:0000256" key="1">
    <source>
        <dbReference type="SAM" id="SignalP"/>
    </source>
</evidence>
<dbReference type="EMBL" id="JACGWO010000009">
    <property type="protein sequence ID" value="KAK4419351.1"/>
    <property type="molecule type" value="Genomic_DNA"/>
</dbReference>
<comment type="caution">
    <text evidence="2">The sequence shown here is derived from an EMBL/GenBank/DDBJ whole genome shotgun (WGS) entry which is preliminary data.</text>
</comment>
<evidence type="ECO:0008006" key="4">
    <source>
        <dbReference type="Google" id="ProtNLM"/>
    </source>
</evidence>
<keyword evidence="3" id="KW-1185">Reference proteome</keyword>
<sequence length="111" mass="10255">MANQIVVITLVFFAVVGMASAAESTPSVAPSTSSAAGFSIGELAEGPISDVIGTVSGAVASDAAPVGGPVPDGAFPNLAPAPTPANGATALGGTAVAGAIAAGGVVGSLFF</sequence>
<gene>
    <name evidence="2" type="ORF">Salat_2348000</name>
</gene>
<keyword evidence="1" id="KW-0732">Signal</keyword>
<feature type="chain" id="PRO_5041913537" description="Anther-specific protein BCP1" evidence="1">
    <location>
        <begin position="22"/>
        <end position="111"/>
    </location>
</feature>
<dbReference type="AlphaFoldDB" id="A0AAE1XWK7"/>
<evidence type="ECO:0000313" key="2">
    <source>
        <dbReference type="EMBL" id="KAK4419351.1"/>
    </source>
</evidence>